<gene>
    <name evidence="1" type="ORF">CRV2_00012285</name>
</gene>
<sequence length="331" mass="37704">MAMDLPHIRIHPQCGACEMSFQRGICITLDAGLYPGSEYCEQKPGSYIFCRFTQCRGCRITSESITCHTDCFNLVKGLSDGTLQRLWVAATWRYPWPHSSPLLLPSEDPIEDYIQLASNICDLPLLNKLPNEIKTTIIQHCGPDLFWRYASSIKLIKELESAQNSTDSTILLPLIEIESWYRGSEPILSKDDNNRGIIRLTIDARGLREICRFSSPPKPEALSTHSSYFLYIFKQAIQLSHTKVQFKIGLGRLIIPVTTSLQLWDCPAPPPWSMIQSRQLIKKPHIKRFTTINLKQYHGLTFFISSRGISSIHLYTLRSPDTMKTFTALIP</sequence>
<evidence type="ECO:0000313" key="2">
    <source>
        <dbReference type="Proteomes" id="UP000836387"/>
    </source>
</evidence>
<comment type="caution">
    <text evidence="1">The sequence shown here is derived from an EMBL/GenBank/DDBJ whole genome shotgun (WGS) entry which is preliminary data.</text>
</comment>
<proteinExistence type="predicted"/>
<protein>
    <submittedName>
        <fullName evidence="1">Uncharacterized protein</fullName>
    </submittedName>
</protein>
<dbReference type="Proteomes" id="UP000836387">
    <property type="component" value="Unassembled WGS sequence"/>
</dbReference>
<accession>A0ACA9TYH4</accession>
<evidence type="ECO:0000313" key="1">
    <source>
        <dbReference type="EMBL" id="CAG9945547.1"/>
    </source>
</evidence>
<keyword evidence="2" id="KW-1185">Reference proteome</keyword>
<organism evidence="1 2">
    <name type="scientific">Clonostachys rosea f. rosea IK726</name>
    <dbReference type="NCBI Taxonomy" id="1349383"/>
    <lineage>
        <taxon>Eukaryota</taxon>
        <taxon>Fungi</taxon>
        <taxon>Dikarya</taxon>
        <taxon>Ascomycota</taxon>
        <taxon>Pezizomycotina</taxon>
        <taxon>Sordariomycetes</taxon>
        <taxon>Hypocreomycetidae</taxon>
        <taxon>Hypocreales</taxon>
        <taxon>Bionectriaceae</taxon>
        <taxon>Clonostachys</taxon>
    </lineage>
</organism>
<dbReference type="EMBL" id="CADEHS020000009">
    <property type="protein sequence ID" value="CAG9945547.1"/>
    <property type="molecule type" value="Genomic_DNA"/>
</dbReference>
<name>A0ACA9TYH4_BIOOC</name>
<reference evidence="1" key="1">
    <citation type="submission" date="2020-04" db="EMBL/GenBank/DDBJ databases">
        <authorList>
            <person name="Broberg M."/>
        </authorList>
    </citation>
    <scope>NUCLEOTIDE SEQUENCE</scope>
</reference>
<reference evidence="1" key="2">
    <citation type="submission" date="2021-10" db="EMBL/GenBank/DDBJ databases">
        <authorList>
            <person name="Piombo E."/>
        </authorList>
    </citation>
    <scope>NUCLEOTIDE SEQUENCE</scope>
</reference>